<organism evidence="1 2">
    <name type="scientific">Trifolium pratense</name>
    <name type="common">Red clover</name>
    <dbReference type="NCBI Taxonomy" id="57577"/>
    <lineage>
        <taxon>Eukaryota</taxon>
        <taxon>Viridiplantae</taxon>
        <taxon>Streptophyta</taxon>
        <taxon>Embryophyta</taxon>
        <taxon>Tracheophyta</taxon>
        <taxon>Spermatophyta</taxon>
        <taxon>Magnoliopsida</taxon>
        <taxon>eudicotyledons</taxon>
        <taxon>Gunneridae</taxon>
        <taxon>Pentapetalae</taxon>
        <taxon>rosids</taxon>
        <taxon>fabids</taxon>
        <taxon>Fabales</taxon>
        <taxon>Fabaceae</taxon>
        <taxon>Papilionoideae</taxon>
        <taxon>50 kb inversion clade</taxon>
        <taxon>NPAAA clade</taxon>
        <taxon>Hologalegina</taxon>
        <taxon>IRL clade</taxon>
        <taxon>Trifolieae</taxon>
        <taxon>Trifolium</taxon>
    </lineage>
</organism>
<sequence>MSCLQVPSATILTVKVIHHCRISLTINIPEVSGAVSPPPKTSRCGVLSAGIWARRWSSAVVFVFMINTDEDSSVLEREKRKRRPLQLHHKSFITITDIHQTA</sequence>
<accession>A0A2K3N078</accession>
<dbReference type="EMBL" id="ASHM01014491">
    <property type="protein sequence ID" value="PNX96422.1"/>
    <property type="molecule type" value="Genomic_DNA"/>
</dbReference>
<dbReference type="Proteomes" id="UP000236291">
    <property type="component" value="Unassembled WGS sequence"/>
</dbReference>
<gene>
    <name evidence="1" type="ORF">L195_g019628</name>
</gene>
<protein>
    <submittedName>
        <fullName evidence="1">Uncharacterized protein</fullName>
    </submittedName>
</protein>
<evidence type="ECO:0000313" key="1">
    <source>
        <dbReference type="EMBL" id="PNX96422.1"/>
    </source>
</evidence>
<reference evidence="1 2" key="1">
    <citation type="journal article" date="2014" name="Am. J. Bot.">
        <title>Genome assembly and annotation for red clover (Trifolium pratense; Fabaceae).</title>
        <authorList>
            <person name="Istvanek J."/>
            <person name="Jaros M."/>
            <person name="Krenek A."/>
            <person name="Repkova J."/>
        </authorList>
    </citation>
    <scope>NUCLEOTIDE SEQUENCE [LARGE SCALE GENOMIC DNA]</scope>
    <source>
        <strain evidence="2">cv. Tatra</strain>
        <tissue evidence="1">Young leaves</tissue>
    </source>
</reference>
<proteinExistence type="predicted"/>
<reference evidence="1 2" key="2">
    <citation type="journal article" date="2017" name="Front. Plant Sci.">
        <title>Gene Classification and Mining of Molecular Markers Useful in Red Clover (Trifolium pratense) Breeding.</title>
        <authorList>
            <person name="Istvanek J."/>
            <person name="Dluhosova J."/>
            <person name="Dluhos P."/>
            <person name="Patkova L."/>
            <person name="Nedelnik J."/>
            <person name="Repkova J."/>
        </authorList>
    </citation>
    <scope>NUCLEOTIDE SEQUENCE [LARGE SCALE GENOMIC DNA]</scope>
    <source>
        <strain evidence="2">cv. Tatra</strain>
        <tissue evidence="1">Young leaves</tissue>
    </source>
</reference>
<evidence type="ECO:0000313" key="2">
    <source>
        <dbReference type="Proteomes" id="UP000236291"/>
    </source>
</evidence>
<comment type="caution">
    <text evidence="1">The sequence shown here is derived from an EMBL/GenBank/DDBJ whole genome shotgun (WGS) entry which is preliminary data.</text>
</comment>
<name>A0A2K3N078_TRIPR</name>
<dbReference type="AlphaFoldDB" id="A0A2K3N078"/>